<name>A0A9Q0BPG6_9MUSC</name>
<organism evidence="1 2">
    <name type="scientific">Drosophila gunungcola</name>
    <name type="common">fruit fly</name>
    <dbReference type="NCBI Taxonomy" id="103775"/>
    <lineage>
        <taxon>Eukaryota</taxon>
        <taxon>Metazoa</taxon>
        <taxon>Ecdysozoa</taxon>
        <taxon>Arthropoda</taxon>
        <taxon>Hexapoda</taxon>
        <taxon>Insecta</taxon>
        <taxon>Pterygota</taxon>
        <taxon>Neoptera</taxon>
        <taxon>Endopterygota</taxon>
        <taxon>Diptera</taxon>
        <taxon>Brachycera</taxon>
        <taxon>Muscomorpha</taxon>
        <taxon>Ephydroidea</taxon>
        <taxon>Drosophilidae</taxon>
        <taxon>Drosophila</taxon>
        <taxon>Sophophora</taxon>
    </lineage>
</organism>
<proteinExistence type="predicted"/>
<sequence length="21" mass="2176">MAVALRTSQCESISPAGGHNF</sequence>
<evidence type="ECO:0000313" key="1">
    <source>
        <dbReference type="EMBL" id="KAI8039772.1"/>
    </source>
</evidence>
<reference evidence="1" key="1">
    <citation type="journal article" date="2023" name="Genome Biol. Evol.">
        <title>Long-read-based Genome Assembly of Drosophila gunungcola Reveals Fewer Chemosensory Genes in Flower-breeding Species.</title>
        <authorList>
            <person name="Negi A."/>
            <person name="Liao B.Y."/>
            <person name="Yeh S.D."/>
        </authorList>
    </citation>
    <scope>NUCLEOTIDE SEQUENCE</scope>
    <source>
        <strain evidence="1">Sukarami</strain>
    </source>
</reference>
<protein>
    <submittedName>
        <fullName evidence="1">Uncharacterized protein</fullName>
    </submittedName>
</protein>
<keyword evidence="2" id="KW-1185">Reference proteome</keyword>
<accession>A0A9Q0BPG6</accession>
<gene>
    <name evidence="1" type="ORF">M5D96_007196</name>
</gene>
<dbReference type="EMBL" id="JAMKOV010000005">
    <property type="protein sequence ID" value="KAI8039772.1"/>
    <property type="molecule type" value="Genomic_DNA"/>
</dbReference>
<dbReference type="Proteomes" id="UP001059596">
    <property type="component" value="Unassembled WGS sequence"/>
</dbReference>
<evidence type="ECO:0000313" key="2">
    <source>
        <dbReference type="Proteomes" id="UP001059596"/>
    </source>
</evidence>
<dbReference type="AlphaFoldDB" id="A0A9Q0BPG6"/>
<comment type="caution">
    <text evidence="1">The sequence shown here is derived from an EMBL/GenBank/DDBJ whole genome shotgun (WGS) entry which is preliminary data.</text>
</comment>